<comment type="caution">
    <text evidence="4">The sequence shown here is derived from an EMBL/GenBank/DDBJ whole genome shotgun (WGS) entry which is preliminary data.</text>
</comment>
<dbReference type="PROSITE" id="PS50943">
    <property type="entry name" value="HTH_CROC1"/>
    <property type="match status" value="1"/>
</dbReference>
<name>A0A084JP97_9FIRM</name>
<keyword evidence="1" id="KW-0238">DNA-binding</keyword>
<dbReference type="GO" id="GO:0003677">
    <property type="term" value="F:DNA binding"/>
    <property type="evidence" value="ECO:0007669"/>
    <property type="project" value="UniProtKB-KW"/>
</dbReference>
<reference evidence="4 5" key="1">
    <citation type="submission" date="2014-07" db="EMBL/GenBank/DDBJ databases">
        <title>Draft genome of Clostridium celerecrescens 152B isolated from sediments associated with methane hydrate from Krishna Godavari basin.</title>
        <authorList>
            <person name="Honkalas V.S."/>
            <person name="Dabir A.P."/>
            <person name="Arora P."/>
            <person name="Dhakephalkar P.K."/>
        </authorList>
    </citation>
    <scope>NUCLEOTIDE SEQUENCE [LARGE SCALE GENOMIC DNA]</scope>
    <source>
        <strain evidence="4 5">152B</strain>
    </source>
</reference>
<dbReference type="Proteomes" id="UP000028525">
    <property type="component" value="Unassembled WGS sequence"/>
</dbReference>
<keyword evidence="2" id="KW-0812">Transmembrane</keyword>
<evidence type="ECO:0000256" key="1">
    <source>
        <dbReference type="ARBA" id="ARBA00023125"/>
    </source>
</evidence>
<organism evidence="4 5">
    <name type="scientific">Lacrimispora celerecrescens</name>
    <dbReference type="NCBI Taxonomy" id="29354"/>
    <lineage>
        <taxon>Bacteria</taxon>
        <taxon>Bacillati</taxon>
        <taxon>Bacillota</taxon>
        <taxon>Clostridia</taxon>
        <taxon>Lachnospirales</taxon>
        <taxon>Lachnospiraceae</taxon>
        <taxon>Lacrimispora</taxon>
    </lineage>
</organism>
<evidence type="ECO:0000313" key="4">
    <source>
        <dbReference type="EMBL" id="KEZ90781.1"/>
    </source>
</evidence>
<evidence type="ECO:0000259" key="3">
    <source>
        <dbReference type="PROSITE" id="PS50943"/>
    </source>
</evidence>
<feature type="transmembrane region" description="Helical" evidence="2">
    <location>
        <begin position="278"/>
        <end position="298"/>
    </location>
</feature>
<dbReference type="Pfam" id="PF01381">
    <property type="entry name" value="HTH_3"/>
    <property type="match status" value="1"/>
</dbReference>
<dbReference type="SUPFAM" id="SSF47413">
    <property type="entry name" value="lambda repressor-like DNA-binding domains"/>
    <property type="match status" value="1"/>
</dbReference>
<proteinExistence type="predicted"/>
<dbReference type="CDD" id="cd00093">
    <property type="entry name" value="HTH_XRE"/>
    <property type="match status" value="1"/>
</dbReference>
<dbReference type="PANTHER" id="PTHR46558:SF11">
    <property type="entry name" value="HTH-TYPE TRANSCRIPTIONAL REGULATOR XRE"/>
    <property type="match status" value="1"/>
</dbReference>
<keyword evidence="2" id="KW-0472">Membrane</keyword>
<dbReference type="SMART" id="SM00530">
    <property type="entry name" value="HTH_XRE"/>
    <property type="match status" value="1"/>
</dbReference>
<feature type="transmembrane region" description="Helical" evidence="2">
    <location>
        <begin position="196"/>
        <end position="219"/>
    </location>
</feature>
<evidence type="ECO:0000256" key="2">
    <source>
        <dbReference type="SAM" id="Phobius"/>
    </source>
</evidence>
<sequence>MILAEKIIALRKKAGWSQEELAYQMGVSRQSVSKWESGTSIPDLERILKLSQAFDVSTDYLLKEEMEADPVSIAMETDRDEVQKTVTLEMANQFMDIKIRGAKKAASGIAAYVLSPVMLIFLGGLTELKDVNISENMAGGLGVAILLLIVGIVTVFFVMNGMKMESYQYLEKEIFRLEYGVEGIVRKRMAEYEGTYRIFNVAGIFLCIICALPLMTAVALSSSDFVYVMCVVFLLIIVACAVFLFVIAGEKKGCFQMLLQEGDYTVEKKLEKKRTENLHVIYWSTITAVYLGISFYTGNWSRTWIIWPCAGVMYAAVQAIASALKGKKTPN</sequence>
<dbReference type="AlphaFoldDB" id="A0A084JP97"/>
<dbReference type="STRING" id="29354.IO98_08640"/>
<keyword evidence="2" id="KW-1133">Transmembrane helix</keyword>
<evidence type="ECO:0000313" key="5">
    <source>
        <dbReference type="Proteomes" id="UP000028525"/>
    </source>
</evidence>
<keyword evidence="5" id="KW-1185">Reference proteome</keyword>
<dbReference type="RefSeq" id="WP_038280065.1">
    <property type="nucleotide sequence ID" value="NZ_JPME01000010.1"/>
</dbReference>
<protein>
    <recommendedName>
        <fullName evidence="3">HTH cro/C1-type domain-containing protein</fullName>
    </recommendedName>
</protein>
<dbReference type="EMBL" id="JPME01000010">
    <property type="protein sequence ID" value="KEZ90781.1"/>
    <property type="molecule type" value="Genomic_DNA"/>
</dbReference>
<feature type="transmembrane region" description="Helical" evidence="2">
    <location>
        <begin position="304"/>
        <end position="324"/>
    </location>
</feature>
<gene>
    <name evidence="4" type="ORF">IO98_08640</name>
</gene>
<dbReference type="InterPro" id="IPR010982">
    <property type="entry name" value="Lambda_DNA-bd_dom_sf"/>
</dbReference>
<feature type="domain" description="HTH cro/C1-type" evidence="3">
    <location>
        <begin position="7"/>
        <end position="61"/>
    </location>
</feature>
<feature type="transmembrane region" description="Helical" evidence="2">
    <location>
        <begin position="105"/>
        <end position="125"/>
    </location>
</feature>
<feature type="transmembrane region" description="Helical" evidence="2">
    <location>
        <begin position="225"/>
        <end position="248"/>
    </location>
</feature>
<dbReference type="InterPro" id="IPR001387">
    <property type="entry name" value="Cro/C1-type_HTH"/>
</dbReference>
<dbReference type="PANTHER" id="PTHR46558">
    <property type="entry name" value="TRACRIPTIONAL REGULATORY PROTEIN-RELATED-RELATED"/>
    <property type="match status" value="1"/>
</dbReference>
<dbReference type="Gene3D" id="1.10.260.40">
    <property type="entry name" value="lambda repressor-like DNA-binding domains"/>
    <property type="match status" value="1"/>
</dbReference>
<accession>A0A084JP97</accession>
<feature type="transmembrane region" description="Helical" evidence="2">
    <location>
        <begin position="137"/>
        <end position="159"/>
    </location>
</feature>